<dbReference type="InterPro" id="IPR036291">
    <property type="entry name" value="NAD(P)-bd_dom_sf"/>
</dbReference>
<gene>
    <name evidence="2" type="ORF">CYPRO_0174</name>
</gene>
<dbReference type="AlphaFoldDB" id="A0A345UG60"/>
<organism evidence="2 3">
    <name type="scientific">Cyclonatronum proteinivorum</name>
    <dbReference type="NCBI Taxonomy" id="1457365"/>
    <lineage>
        <taxon>Bacteria</taxon>
        <taxon>Pseudomonadati</taxon>
        <taxon>Balneolota</taxon>
        <taxon>Balneolia</taxon>
        <taxon>Balneolales</taxon>
        <taxon>Cyclonatronaceae</taxon>
        <taxon>Cyclonatronum</taxon>
    </lineage>
</organism>
<name>A0A345UG60_9BACT</name>
<dbReference type="SMART" id="SM00881">
    <property type="entry name" value="CoA_binding"/>
    <property type="match status" value="1"/>
</dbReference>
<dbReference type="EMBL" id="CP027806">
    <property type="protein sequence ID" value="AXI99461.1"/>
    <property type="molecule type" value="Genomic_DNA"/>
</dbReference>
<dbReference type="PANTHER" id="PTHR33303:SF2">
    <property type="entry name" value="COA-BINDING DOMAIN-CONTAINING PROTEIN"/>
    <property type="match status" value="1"/>
</dbReference>
<dbReference type="Proteomes" id="UP000254808">
    <property type="component" value="Chromosome"/>
</dbReference>
<dbReference type="SUPFAM" id="SSF51735">
    <property type="entry name" value="NAD(P)-binding Rossmann-fold domains"/>
    <property type="match status" value="1"/>
</dbReference>
<dbReference type="Gene3D" id="3.40.50.720">
    <property type="entry name" value="NAD(P)-binding Rossmann-like Domain"/>
    <property type="match status" value="1"/>
</dbReference>
<accession>A0A345UG60</accession>
<dbReference type="KEGG" id="cprv:CYPRO_0174"/>
<protein>
    <recommendedName>
        <fullName evidence="1">CoA-binding domain-containing protein</fullName>
    </recommendedName>
</protein>
<evidence type="ECO:0000313" key="3">
    <source>
        <dbReference type="Proteomes" id="UP000254808"/>
    </source>
</evidence>
<dbReference type="InterPro" id="IPR003781">
    <property type="entry name" value="CoA-bd"/>
</dbReference>
<sequence>MNPVSMESSKMPQNVQAFLAGKRIAVAGVSRKGDTAASHILRKLLKSGYEAIPVNPHAQELEGQPCYPSLEAIPGGVHAVMIATNPDVSLSVVEECAVLGIRHVWFHRSFGDGSISVEALGACEAFGIDAIIGGCPLMFLEPVDIVHKCIRWFGQRNGNVPA</sequence>
<feature type="domain" description="CoA-binding" evidence="1">
    <location>
        <begin position="18"/>
        <end position="108"/>
    </location>
</feature>
<evidence type="ECO:0000313" key="2">
    <source>
        <dbReference type="EMBL" id="AXI99461.1"/>
    </source>
</evidence>
<keyword evidence="3" id="KW-1185">Reference proteome</keyword>
<dbReference type="PANTHER" id="PTHR33303">
    <property type="entry name" value="CYTOPLASMIC PROTEIN-RELATED"/>
    <property type="match status" value="1"/>
</dbReference>
<dbReference type="Pfam" id="PF13380">
    <property type="entry name" value="CoA_binding_2"/>
    <property type="match status" value="1"/>
</dbReference>
<reference evidence="2 3" key="1">
    <citation type="submission" date="2018-03" db="EMBL/GenBank/DDBJ databases">
        <title>Phenotypic and genomic properties of Cyclonatronum proteinivorum gen. nov., sp. nov., a haloalkaliphilic bacteroidete from soda lakes possessing Na+-translocating rhodopsin.</title>
        <authorList>
            <person name="Toshchakov S.V."/>
            <person name="Korzhenkov A."/>
            <person name="Samarov N.I."/>
            <person name="Kublanov I.V."/>
            <person name="Muntyan M.S."/>
            <person name="Sorokin D.Y."/>
        </authorList>
    </citation>
    <scope>NUCLEOTIDE SEQUENCE [LARGE SCALE GENOMIC DNA]</scope>
    <source>
        <strain evidence="2 3">Omega</strain>
    </source>
</reference>
<evidence type="ECO:0000259" key="1">
    <source>
        <dbReference type="SMART" id="SM00881"/>
    </source>
</evidence>
<dbReference type="OrthoDB" id="9804695at2"/>
<proteinExistence type="predicted"/>